<dbReference type="EMBL" id="CM051395">
    <property type="protein sequence ID" value="KAJ4725302.1"/>
    <property type="molecule type" value="Genomic_DNA"/>
</dbReference>
<dbReference type="Proteomes" id="UP001164539">
    <property type="component" value="Chromosome 2"/>
</dbReference>
<sequence>MASNEYVPLFETERGKGRFIYRLFAMSVFVGICFILVYRVSHIPRAGKDVRWSWIGLFGAEIWFALYWVCSQALRWNCVYRRTFKERLSQRYENDLPRVDICVCTADPKIEPPMMVINTVLSVMAYNYPSEKLSVYLSDDAGSDLTFYALLEASRFAKQWIPYCKKYYVEPRSPGAYFLSISEPHEAEEPKELVAIRKLYEDMENRIIRAAKLGRIPEEIKSKHGGFAQWDSFSSRRDHDAILQILIDGRDPNATDIDGYPLPTLVYVAREKRPQYPHNFKAGAMNAFIRVSEKISNGPVMLNVDCDMYSNNSNSVRDALCFFMDEEKGREIAFVQFPQNFENITKNEIYSGSLRVGREVEFHGADGYGGPLYIGTGCFHRREILCGKKFDNECVGEWKREENVNKLKALASCTYEQNTEWGKEMGIKYGCSVEDVVTGLSIQCKGWKSVYFNPERKAFLGVTATTLLEMLVQQKRWAEGDFQILLSKYSPVWYAHGKISIGLQLGYCCYCLWAPSCFATIYYSIIPSLYLLRGIPLFPQSSSPWFIPFAYVISARLFYSLAEFLWSGGTILGWWNDQRMWLYKRTSSYLFGFMDAILKSIGFSEQAFVITAKVADDDVSERYQKERMEFGASSSSPMFIVIATIALLNLFCFVGLMKKVAMNDAAMTLNTMVLQILLCGTLVFINWPLFQGLLLRKDKGKMPSTVTVKSVGIALFACTCFLFLS</sequence>
<organism evidence="1 2">
    <name type="scientific">Melia azedarach</name>
    <name type="common">Chinaberry tree</name>
    <dbReference type="NCBI Taxonomy" id="155640"/>
    <lineage>
        <taxon>Eukaryota</taxon>
        <taxon>Viridiplantae</taxon>
        <taxon>Streptophyta</taxon>
        <taxon>Embryophyta</taxon>
        <taxon>Tracheophyta</taxon>
        <taxon>Spermatophyta</taxon>
        <taxon>Magnoliopsida</taxon>
        <taxon>eudicotyledons</taxon>
        <taxon>Gunneridae</taxon>
        <taxon>Pentapetalae</taxon>
        <taxon>rosids</taxon>
        <taxon>malvids</taxon>
        <taxon>Sapindales</taxon>
        <taxon>Meliaceae</taxon>
        <taxon>Melia</taxon>
    </lineage>
</organism>
<keyword evidence="2" id="KW-1185">Reference proteome</keyword>
<reference evidence="1 2" key="1">
    <citation type="journal article" date="2023" name="Science">
        <title>Complex scaffold remodeling in plant triterpene biosynthesis.</title>
        <authorList>
            <person name="De La Pena R."/>
            <person name="Hodgson H."/>
            <person name="Liu J.C."/>
            <person name="Stephenson M.J."/>
            <person name="Martin A.C."/>
            <person name="Owen C."/>
            <person name="Harkess A."/>
            <person name="Leebens-Mack J."/>
            <person name="Jimenez L.E."/>
            <person name="Osbourn A."/>
            <person name="Sattely E.S."/>
        </authorList>
    </citation>
    <scope>NUCLEOTIDE SEQUENCE [LARGE SCALE GENOMIC DNA]</scope>
    <source>
        <strain evidence="2">cv. JPN11</strain>
        <tissue evidence="1">Leaf</tissue>
    </source>
</reference>
<proteinExistence type="predicted"/>
<evidence type="ECO:0000313" key="1">
    <source>
        <dbReference type="EMBL" id="KAJ4725302.1"/>
    </source>
</evidence>
<comment type="caution">
    <text evidence="1">The sequence shown here is derived from an EMBL/GenBank/DDBJ whole genome shotgun (WGS) entry which is preliminary data.</text>
</comment>
<gene>
    <name evidence="1" type="ORF">OWV82_004194</name>
</gene>
<accession>A0ACC1YNG0</accession>
<protein>
    <submittedName>
        <fullName evidence="1">Cellulose synthase</fullName>
    </submittedName>
</protein>
<name>A0ACC1YNG0_MELAZ</name>
<evidence type="ECO:0000313" key="2">
    <source>
        <dbReference type="Proteomes" id="UP001164539"/>
    </source>
</evidence>